<gene>
    <name evidence="1" type="ORF">CNX65_03575</name>
</gene>
<evidence type="ECO:0000313" key="1">
    <source>
        <dbReference type="EMBL" id="ATE52481.1"/>
    </source>
</evidence>
<proteinExistence type="predicted"/>
<name>A0A290Z0D5_9PSEU</name>
<protein>
    <submittedName>
        <fullName evidence="1">DUF885 domain-containing protein</fullName>
    </submittedName>
</protein>
<keyword evidence="2" id="KW-1185">Reference proteome</keyword>
<dbReference type="KEGG" id="apre:CNX65_03575"/>
<dbReference type="RefSeq" id="WP_096491488.1">
    <property type="nucleotide sequence ID" value="NZ_CP023445.1"/>
</dbReference>
<reference evidence="1" key="1">
    <citation type="submission" date="2017-09" db="EMBL/GenBank/DDBJ databases">
        <title>Complete Genome Sequence of ansamitocin-producing Bacterium Actinosynnema pretiosum X47.</title>
        <authorList>
            <person name="Cao G."/>
            <person name="Zong G."/>
            <person name="Zhong C."/>
            <person name="Fu J."/>
        </authorList>
    </citation>
    <scope>NUCLEOTIDE SEQUENCE [LARGE SCALE GENOMIC DNA]</scope>
    <source>
        <strain evidence="1">X47</strain>
    </source>
</reference>
<sequence>MDGNRLVRGYLALGLRLDRLVPGLVDAYTGDQGLRRAVADEPTPVPADLAAQAAGLRAELPSSDLAPERVAFLDAQLTAAEQSARSLDGARTSFVEEVRAYFQVRVHPGSTDAYRAAHAALDELLPGDGPLRLRLAEHRDADTVPRHRLADAVTALSDALRARVAPDFALPPDEGVEHEVVTDRPWSGFTHYLGGNRSRVSVNADMGHRYGTLPHLIAHEAYPGHHTEHCRRTAALVDGLGHVEHSLFLVNSPRCLVSEGAAELGLHLAVGPGWGRWAEEVLGDVGLRFDGGHVERVESALSGLLTVRQDAALMLHDQRADPDDVVDFLRRWLLVPHERARQLVRFLSDPLWRAYTTTYVEGVRLVGTWLDLRPPGGPLVERFRRLLDEPLVPRSLEAELAAGVPWLPRNSA</sequence>
<evidence type="ECO:0000313" key="2">
    <source>
        <dbReference type="Proteomes" id="UP000218505"/>
    </source>
</evidence>
<dbReference type="Proteomes" id="UP000218505">
    <property type="component" value="Chromosome"/>
</dbReference>
<dbReference type="EMBL" id="CP023445">
    <property type="protein sequence ID" value="ATE52481.1"/>
    <property type="molecule type" value="Genomic_DNA"/>
</dbReference>
<organism evidence="1 2">
    <name type="scientific">Actinosynnema pretiosum</name>
    <dbReference type="NCBI Taxonomy" id="42197"/>
    <lineage>
        <taxon>Bacteria</taxon>
        <taxon>Bacillati</taxon>
        <taxon>Actinomycetota</taxon>
        <taxon>Actinomycetes</taxon>
        <taxon>Pseudonocardiales</taxon>
        <taxon>Pseudonocardiaceae</taxon>
        <taxon>Actinosynnema</taxon>
    </lineage>
</organism>
<accession>A0A290Z0D5</accession>
<dbReference type="AlphaFoldDB" id="A0A290Z0D5"/>